<evidence type="ECO:0000313" key="3">
    <source>
        <dbReference type="Proteomes" id="UP001430848"/>
    </source>
</evidence>
<feature type="compositionally biased region" description="Polar residues" evidence="1">
    <location>
        <begin position="43"/>
        <end position="55"/>
    </location>
</feature>
<feature type="compositionally biased region" description="Basic and acidic residues" evidence="1">
    <location>
        <begin position="23"/>
        <end position="35"/>
    </location>
</feature>
<feature type="region of interest" description="Disordered" evidence="1">
    <location>
        <begin position="67"/>
        <end position="179"/>
    </location>
</feature>
<feature type="compositionally biased region" description="Acidic residues" evidence="1">
    <location>
        <begin position="346"/>
        <end position="355"/>
    </location>
</feature>
<sequence length="423" mass="47059">MALHSEARTVANSKENRMAAASNEHRMVPNSKEDGNLTLAELLQTTESGSGCDGSTQVLLSMEKARSLTIRNEIRAKDNVRLRDEPRNPATSNTASNAPVNVQQPAGGQESQKRPANGAPAGSQPSPKRRAGEEPSGQQPAVEGRGEDTGGEGSAREGSPDSQPSTNNTTRTALPTNAAATMSISERLDRGLITDVAGLNSQEQDELLLWARGKGMKFKDIVRKFKFKVKESTLRGRHRRLTKGRLPRKPEFTERDNELLLEAIEHIAGGHPDDVEKTNIRRLWSRAQEYIKKHGGKTEAGPWSLKKKYKELTENMPDIRKDLKPSKAKWNHEAYKNYSVQGQEEATFDDDAEEEPGGKPGTPNSDAGRKAPNKFEWNHSEYEEGASFGETEDEQEPDDEYEEPDDEEYEEYEEDEEDEDTDA</sequence>
<feature type="region of interest" description="Disordered" evidence="1">
    <location>
        <begin position="1"/>
        <end position="55"/>
    </location>
</feature>
<accession>A0ABR1PA15</accession>
<evidence type="ECO:0008006" key="4">
    <source>
        <dbReference type="Google" id="ProtNLM"/>
    </source>
</evidence>
<reference evidence="2 3" key="1">
    <citation type="submission" date="2024-02" db="EMBL/GenBank/DDBJ databases">
        <title>De novo assembly and annotation of 12 fungi associated with fruit tree decline syndrome in Ontario, Canada.</title>
        <authorList>
            <person name="Sulman M."/>
            <person name="Ellouze W."/>
            <person name="Ilyukhin E."/>
        </authorList>
    </citation>
    <scope>NUCLEOTIDE SEQUENCE [LARGE SCALE GENOMIC DNA]</scope>
    <source>
        <strain evidence="2 3">M169</strain>
    </source>
</reference>
<dbReference type="Proteomes" id="UP001430848">
    <property type="component" value="Unassembled WGS sequence"/>
</dbReference>
<feature type="compositionally biased region" description="Basic and acidic residues" evidence="1">
    <location>
        <begin position="72"/>
        <end position="87"/>
    </location>
</feature>
<feature type="compositionally biased region" description="Acidic residues" evidence="1">
    <location>
        <begin position="390"/>
        <end position="423"/>
    </location>
</feature>
<evidence type="ECO:0000313" key="2">
    <source>
        <dbReference type="EMBL" id="KAK7730468.1"/>
    </source>
</evidence>
<feature type="compositionally biased region" description="Polar residues" evidence="1">
    <location>
        <begin position="89"/>
        <end position="110"/>
    </location>
</feature>
<feature type="region of interest" description="Disordered" evidence="1">
    <location>
        <begin position="315"/>
        <end position="423"/>
    </location>
</feature>
<protein>
    <recommendedName>
        <fullName evidence="4">Myb-like domain-containing protein</fullName>
    </recommendedName>
</protein>
<dbReference type="EMBL" id="JAKNSF020000025">
    <property type="protein sequence ID" value="KAK7730468.1"/>
    <property type="molecule type" value="Genomic_DNA"/>
</dbReference>
<name>A0ABR1PA15_DIAER</name>
<organism evidence="2 3">
    <name type="scientific">Diaporthe eres</name>
    <name type="common">Phomopsis oblonga</name>
    <dbReference type="NCBI Taxonomy" id="83184"/>
    <lineage>
        <taxon>Eukaryota</taxon>
        <taxon>Fungi</taxon>
        <taxon>Dikarya</taxon>
        <taxon>Ascomycota</taxon>
        <taxon>Pezizomycotina</taxon>
        <taxon>Sordariomycetes</taxon>
        <taxon>Sordariomycetidae</taxon>
        <taxon>Diaporthales</taxon>
        <taxon>Diaporthaceae</taxon>
        <taxon>Diaporthe</taxon>
        <taxon>Diaporthe eres species complex</taxon>
    </lineage>
</organism>
<feature type="compositionally biased region" description="Polar residues" evidence="1">
    <location>
        <begin position="160"/>
        <end position="179"/>
    </location>
</feature>
<gene>
    <name evidence="2" type="ORF">SLS63_005713</name>
</gene>
<evidence type="ECO:0000256" key="1">
    <source>
        <dbReference type="SAM" id="MobiDB-lite"/>
    </source>
</evidence>
<feature type="compositionally biased region" description="Basic and acidic residues" evidence="1">
    <location>
        <begin position="144"/>
        <end position="159"/>
    </location>
</feature>
<feature type="compositionally biased region" description="Basic and acidic residues" evidence="1">
    <location>
        <begin position="315"/>
        <end position="335"/>
    </location>
</feature>
<proteinExistence type="predicted"/>
<keyword evidence="3" id="KW-1185">Reference proteome</keyword>
<comment type="caution">
    <text evidence="2">The sequence shown here is derived from an EMBL/GenBank/DDBJ whole genome shotgun (WGS) entry which is preliminary data.</text>
</comment>